<dbReference type="PROSITE" id="PS00012">
    <property type="entry name" value="PHOSPHOPANTETHEINE"/>
    <property type="match status" value="5"/>
</dbReference>
<dbReference type="NCBIfam" id="NF004282">
    <property type="entry name" value="PRK05691.1"/>
    <property type="match status" value="14"/>
</dbReference>
<dbReference type="GO" id="GO:0008610">
    <property type="term" value="P:lipid biosynthetic process"/>
    <property type="evidence" value="ECO:0007669"/>
    <property type="project" value="UniProtKB-ARBA"/>
</dbReference>
<keyword evidence="4" id="KW-0597">Phosphoprotein</keyword>
<dbReference type="InterPro" id="IPR023213">
    <property type="entry name" value="CAT-like_dom_sf"/>
</dbReference>
<dbReference type="CDD" id="cd05930">
    <property type="entry name" value="A_NRPS"/>
    <property type="match status" value="3"/>
</dbReference>
<dbReference type="InterPro" id="IPR010071">
    <property type="entry name" value="AA_adenyl_dom"/>
</dbReference>
<evidence type="ECO:0000256" key="5">
    <source>
        <dbReference type="SAM" id="MobiDB-lite"/>
    </source>
</evidence>
<evidence type="ECO:0000313" key="8">
    <source>
        <dbReference type="Proteomes" id="UP000199529"/>
    </source>
</evidence>
<dbReference type="Gene3D" id="1.10.1200.10">
    <property type="entry name" value="ACP-like"/>
    <property type="match status" value="6"/>
</dbReference>
<dbReference type="PANTHER" id="PTHR45527">
    <property type="entry name" value="NONRIBOSOMAL PEPTIDE SYNTHETASE"/>
    <property type="match status" value="1"/>
</dbReference>
<dbReference type="OrthoDB" id="2472181at2"/>
<evidence type="ECO:0000313" key="7">
    <source>
        <dbReference type="EMBL" id="SDX40172.1"/>
    </source>
</evidence>
<dbReference type="SUPFAM" id="SSF56601">
    <property type="entry name" value="beta-lactamase/transpeptidase-like"/>
    <property type="match status" value="1"/>
</dbReference>
<dbReference type="InterPro" id="IPR036736">
    <property type="entry name" value="ACP-like_sf"/>
</dbReference>
<dbReference type="NCBIfam" id="TIGR01733">
    <property type="entry name" value="AA-adenyl-dom"/>
    <property type="match status" value="6"/>
</dbReference>
<accession>A0A1H3BE06</accession>
<dbReference type="FunFam" id="3.40.50.980:FF:000001">
    <property type="entry name" value="Non-ribosomal peptide synthetase"/>
    <property type="match status" value="6"/>
</dbReference>
<dbReference type="FunFam" id="3.30.300.30:FF:000010">
    <property type="entry name" value="Enterobactin synthetase component F"/>
    <property type="match status" value="6"/>
</dbReference>
<dbReference type="Proteomes" id="UP000199529">
    <property type="component" value="Unassembled WGS sequence"/>
</dbReference>
<dbReference type="InterPro" id="IPR045851">
    <property type="entry name" value="AMP-bd_C_sf"/>
</dbReference>
<dbReference type="InterPro" id="IPR020845">
    <property type="entry name" value="AMP-binding_CS"/>
</dbReference>
<dbReference type="InterPro" id="IPR042099">
    <property type="entry name" value="ANL_N_sf"/>
</dbReference>
<proteinExistence type="inferred from homology"/>
<dbReference type="Pfam" id="PF00144">
    <property type="entry name" value="Beta-lactamase"/>
    <property type="match status" value="1"/>
</dbReference>
<dbReference type="GO" id="GO:0005829">
    <property type="term" value="C:cytosol"/>
    <property type="evidence" value="ECO:0007669"/>
    <property type="project" value="TreeGrafter"/>
</dbReference>
<dbReference type="SMART" id="SM00823">
    <property type="entry name" value="PKS_PP"/>
    <property type="match status" value="6"/>
</dbReference>
<evidence type="ECO:0000256" key="1">
    <source>
        <dbReference type="ARBA" id="ARBA00001957"/>
    </source>
</evidence>
<protein>
    <submittedName>
        <fullName evidence="7">Amino acid adenylation domain-containing protein</fullName>
    </submittedName>
</protein>
<dbReference type="SUPFAM" id="SSF52777">
    <property type="entry name" value="CoA-dependent acyltransferases"/>
    <property type="match status" value="12"/>
</dbReference>
<dbReference type="InterPro" id="IPR020806">
    <property type="entry name" value="PKS_PP-bd"/>
</dbReference>
<evidence type="ECO:0000256" key="4">
    <source>
        <dbReference type="ARBA" id="ARBA00022553"/>
    </source>
</evidence>
<reference evidence="8" key="1">
    <citation type="submission" date="2016-10" db="EMBL/GenBank/DDBJ databases">
        <authorList>
            <person name="Varghese N."/>
            <person name="Submissions S."/>
        </authorList>
    </citation>
    <scope>NUCLEOTIDE SEQUENCE [LARGE SCALE GENOMIC DNA]</scope>
    <source>
        <strain evidence="8">CGMCC 4.3530</strain>
    </source>
</reference>
<comment type="similarity">
    <text evidence="2">Belongs to the ATP-dependent AMP-binding enzyme family.</text>
</comment>
<dbReference type="Gene3D" id="3.40.50.12780">
    <property type="entry name" value="N-terminal domain of ligase-like"/>
    <property type="match status" value="3"/>
</dbReference>
<name>A0A1H3BE06_9PSEU</name>
<dbReference type="Gene3D" id="3.40.710.10">
    <property type="entry name" value="DD-peptidase/beta-lactamase superfamily"/>
    <property type="match status" value="1"/>
</dbReference>
<dbReference type="InterPro" id="IPR001466">
    <property type="entry name" value="Beta-lactam-related"/>
</dbReference>
<dbReference type="CDD" id="cd17643">
    <property type="entry name" value="A_NRPS_Cytc1-like"/>
    <property type="match status" value="3"/>
</dbReference>
<dbReference type="Gene3D" id="3.30.559.10">
    <property type="entry name" value="Chloramphenicol acetyltransferase-like domain"/>
    <property type="match status" value="6"/>
</dbReference>
<dbReference type="GO" id="GO:0003824">
    <property type="term" value="F:catalytic activity"/>
    <property type="evidence" value="ECO:0007669"/>
    <property type="project" value="InterPro"/>
</dbReference>
<dbReference type="FunFam" id="3.30.559.10:FF:000012">
    <property type="entry name" value="Non-ribosomal peptide synthetase"/>
    <property type="match status" value="1"/>
</dbReference>
<dbReference type="Gene3D" id="3.30.559.30">
    <property type="entry name" value="Nonribosomal peptide synthetase, condensation domain"/>
    <property type="match status" value="6"/>
</dbReference>
<comment type="cofactor">
    <cofactor evidence="1">
        <name>pantetheine 4'-phosphate</name>
        <dbReference type="ChEBI" id="CHEBI:47942"/>
    </cofactor>
</comment>
<dbReference type="Pfam" id="PF00550">
    <property type="entry name" value="PP-binding"/>
    <property type="match status" value="6"/>
</dbReference>
<dbReference type="EMBL" id="FNOK01000010">
    <property type="protein sequence ID" value="SDX40172.1"/>
    <property type="molecule type" value="Genomic_DNA"/>
</dbReference>
<dbReference type="Pfam" id="PF13193">
    <property type="entry name" value="AMP-binding_C"/>
    <property type="match status" value="6"/>
</dbReference>
<feature type="domain" description="Carrier" evidence="6">
    <location>
        <begin position="4176"/>
        <end position="4250"/>
    </location>
</feature>
<dbReference type="NCBIfam" id="NF003417">
    <property type="entry name" value="PRK04813.1"/>
    <property type="match status" value="6"/>
</dbReference>
<dbReference type="Pfam" id="PF00501">
    <property type="entry name" value="AMP-binding"/>
    <property type="match status" value="6"/>
</dbReference>
<dbReference type="Gene3D" id="3.30.300.30">
    <property type="match status" value="6"/>
</dbReference>
<dbReference type="STRING" id="418495.SAMN05216215_1010162"/>
<dbReference type="SUPFAM" id="SSF47336">
    <property type="entry name" value="ACP-like"/>
    <property type="match status" value="6"/>
</dbReference>
<dbReference type="RefSeq" id="WP_093265476.1">
    <property type="nucleotide sequence ID" value="NZ_FNOK01000010.1"/>
</dbReference>
<dbReference type="InterPro" id="IPR009081">
    <property type="entry name" value="PP-bd_ACP"/>
</dbReference>
<dbReference type="SUPFAM" id="SSF56801">
    <property type="entry name" value="Acetyl-CoA synthetase-like"/>
    <property type="match status" value="6"/>
</dbReference>
<dbReference type="GO" id="GO:0031177">
    <property type="term" value="F:phosphopantetheine binding"/>
    <property type="evidence" value="ECO:0007669"/>
    <property type="project" value="InterPro"/>
</dbReference>
<keyword evidence="8" id="KW-1185">Reference proteome</keyword>
<dbReference type="FunFam" id="2.30.38.10:FF:000001">
    <property type="entry name" value="Non-ribosomal peptide synthetase PvdI"/>
    <property type="match status" value="5"/>
</dbReference>
<dbReference type="InterPro" id="IPR001242">
    <property type="entry name" value="Condensation_dom"/>
</dbReference>
<dbReference type="FunFam" id="1.10.1200.10:FF:000005">
    <property type="entry name" value="Nonribosomal peptide synthetase 1"/>
    <property type="match status" value="5"/>
</dbReference>
<dbReference type="PROSITE" id="PS00455">
    <property type="entry name" value="AMP_BINDING"/>
    <property type="match status" value="6"/>
</dbReference>
<feature type="region of interest" description="Disordered" evidence="5">
    <location>
        <begin position="870"/>
        <end position="893"/>
    </location>
</feature>
<dbReference type="PROSITE" id="PS50075">
    <property type="entry name" value="CARRIER"/>
    <property type="match status" value="6"/>
</dbReference>
<gene>
    <name evidence="7" type="ORF">SAMN05216215_1010162</name>
</gene>
<dbReference type="InterPro" id="IPR000873">
    <property type="entry name" value="AMP-dep_synth/lig_dom"/>
</dbReference>
<dbReference type="Gene3D" id="2.30.38.10">
    <property type="entry name" value="Luciferase, Domain 3"/>
    <property type="match status" value="3"/>
</dbReference>
<dbReference type="Gene3D" id="3.40.50.980">
    <property type="match status" value="6"/>
</dbReference>
<feature type="domain" description="Carrier" evidence="6">
    <location>
        <begin position="6276"/>
        <end position="6350"/>
    </location>
</feature>
<feature type="domain" description="Carrier" evidence="6">
    <location>
        <begin position="3132"/>
        <end position="3206"/>
    </location>
</feature>
<evidence type="ECO:0000256" key="2">
    <source>
        <dbReference type="ARBA" id="ARBA00006432"/>
    </source>
</evidence>
<evidence type="ECO:0000256" key="3">
    <source>
        <dbReference type="ARBA" id="ARBA00022450"/>
    </source>
</evidence>
<dbReference type="CDD" id="cd19531">
    <property type="entry name" value="LCL_NRPS-like"/>
    <property type="match status" value="1"/>
</dbReference>
<feature type="domain" description="Carrier" evidence="6">
    <location>
        <begin position="5234"/>
        <end position="5308"/>
    </location>
</feature>
<dbReference type="GO" id="GO:0043041">
    <property type="term" value="P:amino acid activation for nonribosomal peptide biosynthetic process"/>
    <property type="evidence" value="ECO:0007669"/>
    <property type="project" value="TreeGrafter"/>
</dbReference>
<dbReference type="InterPro" id="IPR012338">
    <property type="entry name" value="Beta-lactam/transpept-like"/>
</dbReference>
<dbReference type="FunFam" id="3.40.50.980:FF:000002">
    <property type="entry name" value="Enterobactin synthetase component F"/>
    <property type="match status" value="2"/>
</dbReference>
<feature type="domain" description="Carrier" evidence="6">
    <location>
        <begin position="1016"/>
        <end position="1090"/>
    </location>
</feature>
<dbReference type="InterPro" id="IPR025110">
    <property type="entry name" value="AMP-bd_C"/>
</dbReference>
<dbReference type="InterPro" id="IPR006162">
    <property type="entry name" value="Ppantetheine_attach_site"/>
</dbReference>
<evidence type="ECO:0000259" key="6">
    <source>
        <dbReference type="PROSITE" id="PS50075"/>
    </source>
</evidence>
<dbReference type="PANTHER" id="PTHR45527:SF14">
    <property type="entry name" value="PLIPASTATIN SYNTHASE SUBUNIT B"/>
    <property type="match status" value="1"/>
</dbReference>
<dbReference type="Pfam" id="PF00668">
    <property type="entry name" value="Condensation"/>
    <property type="match status" value="6"/>
</dbReference>
<keyword evidence="3" id="KW-0596">Phosphopantetheine</keyword>
<sequence>MSTGEIEQSAAVDALREEYLRRRLSGGSARRRSVIGLADRSVPLPLSFGQQQMWFLNRLDPDSPEYLVPLAFRLRGELDVAALSRAWTELIERHEILRTRYVLVGAEPAQVVDPPAPQEIPVSEGTDAEPAAARRRADELVAQESVRPFDIEHDWPVRARLLRVSADEHVLTVVFHHVAFDAWSSRVLVEDLAALYAAEVEGRPSPLEPLPVQYADYAAWQREELAGEALSEHLAYWHRQLADLAPVDLPADRPRPAVREAAGADIPFAIPDHVATRIGETALRHGTTPFVVLLAAFQVLIARYTGQNDVAVGTVVSGRTRPELQGLIGYGINNLVLRARWDGDPRFADVLRQVKETLIDAYDHQAAPFARLADDLEPERDMSRTPLYQVAFTMHERDGGAVELPRLRVEPHAASGRVAKCDLELQVNARPDGGLHGQFVYATSLFDPDTVQRMAGHLVRLLERVVADDTTALSGIDILDDAERAVVVGDRGADVEPVTRCAHEIFEQQVALTPDAVAVVAGDVSLTYAEVNARANRLAHHLRELGAGPESLVGVYLERGAGLLPALLGVLKSGAGYVPLDPVNPADRLGYVLADAGVSIVVTETDLRPALAEIFDGETVVLDAADLAACPETNPEQVSGPDNVIYVIYTSGSTGRPKGCVLTHTNVVRLMRAADEHYEFNESDVWSMFHSFAFDVSVFEMWGALLHGGTLVVVPRDVARSPEDFLDLLVEQGVTVLSQTPSAFRSLVSAAGAGDPRIDRLLLRVVIFAGEKLEMPELRPWTDRLGVDRPLLTNLYGITETTVHTTYYEVAAEDLELGAGNPIGRPLSDLRVQLLDGTGNPAPIGVPGEIHVGGPGVARGYLNRPELTAERFVPDPSGPPGSRRYRSGDLARRRPDGSMDFLGRIDHQVKVRGYRIELGEIEAVLGAHPQVRDAVVIARTDSPGDVRLVAYLVPTGETAPEVADLRAHLGRDLPEYMVPAAFVPMPAIPLTANGKLDRRALPAPDSTSFAQGEYAAPRTPVEQQVAEIWATALEVDRVGVHDSFFDLGGDSIRAVALVGALRAEGFDLAVRDVFDRRTVAELCELLTGRAAPVSQPLVEPFAMISAEDRAALPEGVIDAYPLSQIQTGMVIEMLADEGKNNYHNCSCFRILDDEPFSREAFQEAARLVVARHETLRTSVHLTDFSVPLQLVHETAEMPIGVRDLSHLDAEEGRLSALHEFVREQRATRFDLTKPTLMRFHAHLTGEDAWWISITECHPIMEGWSYHSLLMELLRAYRRIRDGLEPEPYERPEVRFADSVAAELDSLAGEEDRAYWRRVVEEHETFSLPTGWGDEPGSPRTTYHVRIPWDDLESGLRALATKAKASLKSVMLAAYLKVLGQLTDVPRFHAGLVYDVRPEILGADRVYGMYLNTMPLPFERSAGTWLDLVRQVFAREVESWSHRRFPLPALQREIGAKQGLIEVFFNYQDFRQVDTDLVDAAVGIDDSPTEFPLTISSRNKHIFLTADSRSLSLANTERIAEMFRAVLTAMATDVAGDARAMFVPDDERTRLLDEWATNPGELAPHDVCELFERQARRTPDVTALVVGARRMSYSDLDALANRYAHHLQALGAGPESVVGVLLDRGAELYAALLGAWKAGAAYLPLDTGFPAERVRHMLTDSGADVVVTQAAHQEIVGDVDCAIAVVDRDGAAIEGRPDTAPARTADLDRTAYLIYTSGSTGEPKGVQVPHRGLTNHVQWAVAELAGRGTGGAPLFSSIAFDLVVPNLWAPLLAGQPVHVAPPELDLGRLGAFLAANAPYSFIKLTPAHLEVLIHQLSAEQADGLAAVLVVAGEALTQRVVRAWQELAPSVELINEYGPTENSVGTCTFPVRLPVTADVLPIGRPLPNVTMYVLDELLQPVPTGVTGELYVGGAGLARGYAHQPELTAQRFVPDPHGPAGGRLYRTGDVVRVLPDGNVEFLGRSDGQVKIRGYRVELGEIESALAEDERIADVRVVLREDGADKQLVAYLVAAGGQTFEPDALRERLGRSLPSYMVPSAFVALPSIPLNANGKLDRQALPAPGQGAFAKHQRVAPRTPVEERIAAVWADVLGVDELGVDDDFFDLGGDSIRAVALIGALRTARMDLSVRDVFEHRTVAALAALLADRAVLTATPAAVEPFALVSAEDLAKLPAGVEDAYPLSQVQIGMLVETLADPERNNYHNVNVYRVHDDRPFDFPAFRQAVAAVVARHDVLRSSVHLADFAVPMQLVHPQVDVPTGWSDLRGLDDDWQRSEVVDFVAAERAEVFDLSGPAPLLRVHAHVIADDEWLCSFTQHHALMDGWSNQLFLMELVACYRQLRAGAAPVAAEPPQVRFADFVAAELAALESEVDTQYWQRVVDEHAKFTLPPGWHGDLAAPREVVRTGIKFDDLADGLRELAAAAKVSLKSVLVGAYVKVMSQLTDEPAFHAGLVTHSRPEAAGADRLFGNFLNTLPLPVDRSARTWRELVRQMSDREIEAWSHRHFPMPAIQRQAGGERVVDVFFGYLDFHQLDSEIAEDGWGFNDAPNEFPLTITALSGILSLSTNTHVLSRANADRIAQMFRAVLESMAADVDGDARAVHLPAEEAAWLRELAREQPVEPVSRCVHEVFEEQVARTPEKVAVVAGGIHLTYAEVNARANRLAHHLRGLGAGPESRIGVCLGRGPELLPTLLGVLKSGAGYVPLDPVNPADRLGYVLADAGVSVVVANGETRELVGSVHDGDVVDLDRDVLAGHPETNPEPVSGPDNVIYVIYTSGSTGRPKGCVLTHTNVVRLMRTAHEHYDFDASDIWSMSHSFAFDVSVFEMWGALLHGGTLVVVPQDVARSPEGLLDLLVEQGVTVLSQTPSAFRSLVSADDARIGRLALRAVIFAGEKLEMAELRPWADRLGLDRPVLVNMYGITETTVHTTYHRVSAADLDAAGNPIGRPLSDLRVQLLDANGYPVPIGVAGEIHVGGPGVARGYLNRPELTAERFVPDPSGPPGARLYRSGDLARRRPDGSMDFLGRIDHQVKIRGYRIELGEVEAVLAAHESLRDAVVIVREDSPGDKQLVAYCVPSSAELPPAAELIDHCGRSLPGYMVPSAFVALDSIPLTANGKLDKRALPAPDQNAFARAEYVGPRNPVEERVAVIWRDVLGIDLVGVHDGFFELGGDSIRAVRLVGAMRASGLDISVQDVFEQRTVAGLAELLGGRGELADADGAVAPFALISEADRAALPEGLADAYPMSLVQTGMVVEMLTGTSAYRSFMSYRVTDGQPLDAEALRQAARTVIGRHDLLRTAFDLHTCSVPMQLVHAEVDVPIVVHDLRGNADGLLDRLTAERDAPFDLDTAPLLRIAAYVVADDDWWLSLSRPHAVTEGWSHNWLLAELMDCYQRLREKLPLAPHTPPGVRYADYIAAELASLESEADISYWRSVLDDHQPVVLPESWAGAAESGESYDLQVPLADIEDRLRALANELRVSVKSVLLAAHVKVMGQLTEAHEYHVGLVCDARPEVLGADRVYGMHLNTVPFAADRSARTWRELVSQVYDREVELWPHRRYPMPAMQREWPGGRLINIAFNYVDLPQAEGAQGTHARFGVSQTEFDITLHCRPNRLNMTTSTRVLNRADGDRLAEMYRAVLEAMVDDPEGDARAAYLPAGERDRLLVEATATDRSPVSLSVPAEIERWAAAKPDAVAVFADDSTTCYADLNARANRLAHHLRRLGVGPDVLVGIHLERSPELVIAVLAVLKAGGAYLPMDPEAPAERLGFMATDAGLEFLLTRRGLPAELPGGVATVLVDEPESYQDEPCGNPIPVAAHDDLAYVIYTSGSTGRPKGAMVRRDGMGNHLLAKIEDLGLDATDSVVQNASPAFDISVWQMLAALVVGGRVRVVDTGTALDPAALFGRTTDEEISVLEVVPSLLRAALDSWDAGAAAPELPALRWLVVTGEALPPELCTRWWARYPRIPLVNAYGPTECSDDVTHAFLRYEVCGSRVPIGEPIRNTGLYVLDERMEPVPAGVPGELHVGGAGVGRGYLNRPELTAERFVPDLFGPPGARLYRTGDLVSWRPDGGLDFLGRIDDQVKLHGHRIELGEIETAIGAHEQVRQAVVVVRDERLVAYFTAADENAPSAEALRARLARTLPEYMLPAAFVRLDEIPLTPNGKLDKRALPAPGDDAFTHGEYVAPRTPLEEQVAGIWRQALGRDRVGVRDGFFDLGGDSIRAVALVGALRAAGIDVEVRDVFEARTVERLCELCGQRADLGADAETFVEPFELIPAADRVALPAGVVDAYPLGRTQLGMLIEMMADDGRHPYHIINTFRVVDDRPLDPAALRAAAHVLADRHEVLRTSIRMHGYSLPLQLVHETAEIPVEIRDVRGLDEEALGRTRQELADEQRAAVFDVEHAPLMRIIAHVEGDDAWWVTFTQSHAITEGWSYHQLLMELLDCYRRIRDGQEPEPHERPRVRFADSIAAELRSLESAADRDYWRRITTEHTPFAVPPEWAGESDERIYLPVPFEDIADDLRALASTAGVSMKSVLLSAHLKVLGQLTDEPAFHTGLVCDTRPEVLGADRVLGMYLNTLPFGVDRSARTWRELVAQVFDREVELWPHRRYPMPAIQHDGGGGRLINALFNYLDFHQVDTDRVAAGTRMNIGPNEFDLSVFNRGDVLWVNSHERILSRANAQRLAGMYRAVLVAMAADPDGDARAVHLPDGEREQLLDQASSAQAHGVVDKCVHELFEEQAARTPDAVAVVADGASLTYREVNEQANQLAHHLRERGAGPESLVGVCLPPGIDLMPALLGVLKSGAGYVPLDTSSPAERIAFVLADAGASVVVTDSSCADGIGGELVVLDQQRELLAGYPVVNPARLSEADNQVYVIYTSGSTGRPKGVSVSHANVVRLMDVAQEHYAFDEADVWALFHTYAFDVSVFEMWGALLHGGSLVLVPRAVTRSPEDFLDLLVEHEVTMLCQTPSAFRSLLSALGDGDPRLRRLALRAVIFAGEKLEPAELRPWVDRVGLGRVALVNMYGPTETTVYTTYHRLTKRDLQPAAGSVIGRPLSDLSIHLLDGFGNLVPLGARGEIHVGGPGVARGYLNRPELTAQRFVPDPFGPPGSRLYRTGDLARRRADGSLEFLGRADDQIKIRGYRVELGEIEVALAAHPQVRETVVVLHRGGSGDSLVGYVVPAGPPPDAGELRTWLGRTLPDYMIPAAYPVLDEIPLTPNGKLDKRALPAPDRDAFAAAQYVAPSTPVEEQVAEIWRSVLGVDRIGLADGFFDLGGDSIRAVMIVGRMREAGLPVTALEVLEHQTIAALCARMAGRTGTERDEPVRPFELLSEQDRAKVPDAVVDAYPLTQTQIGMLVEMLSGDEGQRSYHRVASARIDEPFSREPLQLALAQLVSRHEVLRASVDVATFSMPMQLVHAEAEIPLRVVDLTGASADEQDRLLREDLLVERETVLPHDAAPLLRACVHRFADGSWQLTIVQSHLIVDGWTFAMLRTELFELYRAFRDAQDLPAYQRPAVRFADTVAAEVRALESEVDHDYWREVVAEHPGFALPDGWGDDQAEGYQLRVELAGLQDGLRALASAAGVSVKSVLLAAHLKVLSQLTAEHRFCAGLVTHCRPEAPGADRVFGTHLNTQPFPVEVSAGTWRELVRQVFDQELAAWPHRHFPMPAIQREFAAGTRLVQVYFSYEDFGAPDGGQPDGGPDCGVTHDEFALAVTATPHRIYLDVDARAVSRANGERLAGMYRAVLAAMVADSDGDARAVRLPAGEREMLLDWAANPAEPVSGTALELFERQAAGTPDATAVVADGTSLSFAELDARANRIAHHLRAAGVAPESVVGVLLDRSADLVATLLGVWKAEAAYIPLDPAFPDERLAHLLSDATALITESAHADRLDFDGRLMCIDRESAAISERPASAPERDTDPDQLAYVIYTSGSTGRPKGVQVTHRGLVNFLRYVVADYLSGAEGGAPLFSSVAFDMVVSNLYGPLLAGRPLHIAPPDLDLGRLGEWLLASGPFAFIELTPGHLELISDQLGRAALANVLVVGGEAVSGRTVEQARELAPGGRVVNSYGPTETTVTSNEFTVVGSPGEVVPIGRPLPNVTTHVLDERLDPVPIGVVGELHVGGVGVARGYLGRPDLTAERFVPDPHAPGQRLYRTGDLARVLPGGEVEFLGRGDDQVKIRGYRVELGEIEAVLGDHPGLADVRVVLRDSADGARLVGYFVPAPGHNPEPAVLRDWLGRRLPGYMVPAAFVRMAEIPLTANGKLDRRVLPAPGDESFARRPYQAPATPSERWLAEVWAQVLEVDRVGAQDRFFELGGHSILVFQVIAAARRANRTLSVLMLYRDDSLAAVAAAIDAATATTPTKRRESTSQGVLLAAQHVPGAGLAVIRDGELVSLQTHGVLGAGGTEPVTPETIFQVGSVSKLVTALGALRLVDEGVLDLDADINARLVGWQVPGAVPVTLRQLLAHLSGLMPTPSPGHPRGGPLPTLPDLLGGSADGPPVRVELEPGSVFRKANVHYSVVQQLMVDVAGEPFEELLRRLVFEPLGMHGTSFDQSFPEMSGRPVAIGHDEAGAPLAGGWMRWPDAAAAGLWSTPADVAKVLLEIRRSYLGRPLALLSAESAQQMLTAQHRHSAYGLGSVVDDLGTDLQFGHGGTGGGYHTLAMCRIQQGTGFVVITNGDAGADVAKRCTTLLDAAD</sequence>
<dbReference type="FunFam" id="3.40.50.12780:FF:000012">
    <property type="entry name" value="Non-ribosomal peptide synthetase"/>
    <property type="match status" value="4"/>
</dbReference>
<organism evidence="7 8">
    <name type="scientific">Saccharopolyspora shandongensis</name>
    <dbReference type="NCBI Taxonomy" id="418495"/>
    <lineage>
        <taxon>Bacteria</taxon>
        <taxon>Bacillati</taxon>
        <taxon>Actinomycetota</taxon>
        <taxon>Actinomycetes</taxon>
        <taxon>Pseudonocardiales</taxon>
        <taxon>Pseudonocardiaceae</taxon>
        <taxon>Saccharopolyspora</taxon>
    </lineage>
</organism>
<dbReference type="GO" id="GO:0044550">
    <property type="term" value="P:secondary metabolite biosynthetic process"/>
    <property type="evidence" value="ECO:0007669"/>
    <property type="project" value="UniProtKB-ARBA"/>
</dbReference>
<feature type="domain" description="Carrier" evidence="6">
    <location>
        <begin position="2072"/>
        <end position="2146"/>
    </location>
</feature>